<keyword evidence="3" id="KW-0503">Monooxygenase</keyword>
<dbReference type="SUPFAM" id="SSF48264">
    <property type="entry name" value="Cytochrome P450"/>
    <property type="match status" value="1"/>
</dbReference>
<dbReference type="InterPro" id="IPR002401">
    <property type="entry name" value="Cyt_P450_E_grp-I"/>
</dbReference>
<name>A0ABP7WBM9_9ACTN</name>
<dbReference type="PROSITE" id="PS00086">
    <property type="entry name" value="CYTOCHROME_P450"/>
    <property type="match status" value="1"/>
</dbReference>
<dbReference type="InterPro" id="IPR036396">
    <property type="entry name" value="Cyt_P450_sf"/>
</dbReference>
<evidence type="ECO:0000256" key="2">
    <source>
        <dbReference type="ARBA" id="ARBA00010617"/>
    </source>
</evidence>
<dbReference type="EMBL" id="BAAAZG010000038">
    <property type="protein sequence ID" value="GAA4084681.1"/>
    <property type="molecule type" value="Genomic_DNA"/>
</dbReference>
<dbReference type="PANTHER" id="PTHR24305">
    <property type="entry name" value="CYTOCHROME P450"/>
    <property type="match status" value="1"/>
</dbReference>
<evidence type="ECO:0000313" key="5">
    <source>
        <dbReference type="Proteomes" id="UP001500683"/>
    </source>
</evidence>
<comment type="cofactor">
    <cofactor evidence="1">
        <name>heme</name>
        <dbReference type="ChEBI" id="CHEBI:30413"/>
    </cofactor>
</comment>
<comment type="caution">
    <text evidence="4">The sequence shown here is derived from an EMBL/GenBank/DDBJ whole genome shotgun (WGS) entry which is preliminary data.</text>
</comment>
<dbReference type="Proteomes" id="UP001500683">
    <property type="component" value="Unassembled WGS sequence"/>
</dbReference>
<dbReference type="InterPro" id="IPR050121">
    <property type="entry name" value="Cytochrome_P450_monoxygenase"/>
</dbReference>
<keyword evidence="3" id="KW-0560">Oxidoreductase</keyword>
<protein>
    <submittedName>
        <fullName evidence="4">Cytochrome P450</fullName>
    </submittedName>
</protein>
<comment type="similarity">
    <text evidence="2 3">Belongs to the cytochrome P450 family.</text>
</comment>
<keyword evidence="5" id="KW-1185">Reference proteome</keyword>
<reference evidence="5" key="1">
    <citation type="journal article" date="2019" name="Int. J. Syst. Evol. Microbiol.">
        <title>The Global Catalogue of Microorganisms (GCM) 10K type strain sequencing project: providing services to taxonomists for standard genome sequencing and annotation.</title>
        <authorList>
            <consortium name="The Broad Institute Genomics Platform"/>
            <consortium name="The Broad Institute Genome Sequencing Center for Infectious Disease"/>
            <person name="Wu L."/>
            <person name="Ma J."/>
        </authorList>
    </citation>
    <scope>NUCLEOTIDE SEQUENCE [LARGE SCALE GENOMIC DNA]</scope>
    <source>
        <strain evidence="5">JCM 16702</strain>
    </source>
</reference>
<proteinExistence type="inferred from homology"/>
<dbReference type="PRINTS" id="PR00385">
    <property type="entry name" value="P450"/>
</dbReference>
<keyword evidence="3" id="KW-0408">Iron</keyword>
<keyword evidence="3" id="KW-0349">Heme</keyword>
<evidence type="ECO:0000256" key="3">
    <source>
        <dbReference type="RuleBase" id="RU000461"/>
    </source>
</evidence>
<dbReference type="Pfam" id="PF00067">
    <property type="entry name" value="p450"/>
    <property type="match status" value="1"/>
</dbReference>
<dbReference type="RefSeq" id="WP_344952295.1">
    <property type="nucleotide sequence ID" value="NZ_BAAAZG010000038.1"/>
</dbReference>
<evidence type="ECO:0000313" key="4">
    <source>
        <dbReference type="EMBL" id="GAA4084681.1"/>
    </source>
</evidence>
<dbReference type="PRINTS" id="PR00463">
    <property type="entry name" value="EP450I"/>
</dbReference>
<dbReference type="PANTHER" id="PTHR24305:SF166">
    <property type="entry name" value="CYTOCHROME P450 12A4, MITOCHONDRIAL-RELATED"/>
    <property type="match status" value="1"/>
</dbReference>
<dbReference type="InterPro" id="IPR017972">
    <property type="entry name" value="Cyt_P450_CS"/>
</dbReference>
<gene>
    <name evidence="4" type="ORF">GCM10022214_50660</name>
</gene>
<dbReference type="InterPro" id="IPR001128">
    <property type="entry name" value="Cyt_P450"/>
</dbReference>
<sequence length="449" mass="49730">MTTMLRSPATAPGARPLLGHALEMKRRPGDLLLSLQRTGEPVCALRLGRRRVYVVNDPGLIRRVQREPDVFARGGPVTERFRRLFGNGLGTSEGEFHRRQRALIQPAFHHTGIVRHAAGMSALAAAAAESWHDGQRLAVEREMDDLALANVTQAIFAADTPLDRRRFMAATTVVLGGLFRRVTGGSGPAARLPTPADRRYRRAEKHLRRTIERVIADYRADGADRGDLLSMMMLARDDDGAPAMTDRQLHDEVMTFFIGGSNTVSNTLAWTFHELSVHPGVEERLHGEVDAVLDGRPAGYDDVRALAYTRRVLTETLRVRTQGLFLSKVTVRDAELGGYLIPAGSPVLYSFHALNHNPDIHPDPESFLPDRWLPARVRDLPRGAFMPFGVGPHACIGDQFAWTEMIITLATIAARWRLAAVPGHTPRPRPAITMPVDSLPMIAHRRSAR</sequence>
<dbReference type="Gene3D" id="1.10.630.10">
    <property type="entry name" value="Cytochrome P450"/>
    <property type="match status" value="1"/>
</dbReference>
<accession>A0ABP7WBM9</accession>
<organism evidence="4 5">
    <name type="scientific">Actinomadura miaoliensis</name>
    <dbReference type="NCBI Taxonomy" id="430685"/>
    <lineage>
        <taxon>Bacteria</taxon>
        <taxon>Bacillati</taxon>
        <taxon>Actinomycetota</taxon>
        <taxon>Actinomycetes</taxon>
        <taxon>Streptosporangiales</taxon>
        <taxon>Thermomonosporaceae</taxon>
        <taxon>Actinomadura</taxon>
    </lineage>
</organism>
<evidence type="ECO:0000256" key="1">
    <source>
        <dbReference type="ARBA" id="ARBA00001971"/>
    </source>
</evidence>
<keyword evidence="3" id="KW-0479">Metal-binding</keyword>